<evidence type="ECO:0000313" key="4">
    <source>
        <dbReference type="Proteomes" id="UP000481153"/>
    </source>
</evidence>
<gene>
    <name evidence="3" type="ORF">Ae201684_000581</name>
</gene>
<protein>
    <submittedName>
        <fullName evidence="3">Uncharacterized protein</fullName>
    </submittedName>
</protein>
<keyword evidence="4" id="KW-1185">Reference proteome</keyword>
<keyword evidence="2" id="KW-0443">Lipid metabolism</keyword>
<organism evidence="3 4">
    <name type="scientific">Aphanomyces euteiches</name>
    <dbReference type="NCBI Taxonomy" id="100861"/>
    <lineage>
        <taxon>Eukaryota</taxon>
        <taxon>Sar</taxon>
        <taxon>Stramenopiles</taxon>
        <taxon>Oomycota</taxon>
        <taxon>Saprolegniomycetes</taxon>
        <taxon>Saprolegniales</taxon>
        <taxon>Verrucalvaceae</taxon>
        <taxon>Aphanomyces</taxon>
    </lineage>
</organism>
<dbReference type="AlphaFoldDB" id="A0A6G0XWB5"/>
<dbReference type="InterPro" id="IPR039034">
    <property type="entry name" value="INPP4"/>
</dbReference>
<sequence>MSVTLEQARLLFKRVSGVNPLHLLGATEQLNISADELNAANLMREFGIRIKIAKKNVGRFKYSFNALQRKMLPDIYRPPVSTIQDMVTSVTARDS</sequence>
<dbReference type="EMBL" id="VJMJ01000003">
    <property type="protein sequence ID" value="KAF0744998.1"/>
    <property type="molecule type" value="Genomic_DNA"/>
</dbReference>
<dbReference type="PANTHER" id="PTHR12187:SF11">
    <property type="entry name" value="PHOSPHATIDYLINOSITOL-3,4-BISPHOSPHATE 4-PHOSPHATASE"/>
    <property type="match status" value="1"/>
</dbReference>
<dbReference type="Proteomes" id="UP000481153">
    <property type="component" value="Unassembled WGS sequence"/>
</dbReference>
<accession>A0A6G0XWB5</accession>
<comment type="caution">
    <text evidence="3">The sequence shown here is derived from an EMBL/GenBank/DDBJ whole genome shotgun (WGS) entry which is preliminary data.</text>
</comment>
<proteinExistence type="predicted"/>
<dbReference type="GO" id="GO:0005737">
    <property type="term" value="C:cytoplasm"/>
    <property type="evidence" value="ECO:0007669"/>
    <property type="project" value="TreeGrafter"/>
</dbReference>
<dbReference type="PANTHER" id="PTHR12187">
    <property type="entry name" value="AGAP000124-PA"/>
    <property type="match status" value="1"/>
</dbReference>
<dbReference type="GO" id="GO:0016316">
    <property type="term" value="F:phosphatidylinositol-3,4-bisphosphate 4-phosphatase activity"/>
    <property type="evidence" value="ECO:0007669"/>
    <property type="project" value="InterPro"/>
</dbReference>
<evidence type="ECO:0000256" key="2">
    <source>
        <dbReference type="ARBA" id="ARBA00023098"/>
    </source>
</evidence>
<evidence type="ECO:0000256" key="1">
    <source>
        <dbReference type="ARBA" id="ARBA00022801"/>
    </source>
</evidence>
<dbReference type="VEuPathDB" id="FungiDB:AeMF1_014744"/>
<evidence type="ECO:0000313" key="3">
    <source>
        <dbReference type="EMBL" id="KAF0744998.1"/>
    </source>
</evidence>
<reference evidence="3 4" key="1">
    <citation type="submission" date="2019-07" db="EMBL/GenBank/DDBJ databases">
        <title>Genomics analysis of Aphanomyces spp. identifies a new class of oomycete effector associated with host adaptation.</title>
        <authorList>
            <person name="Gaulin E."/>
        </authorList>
    </citation>
    <scope>NUCLEOTIDE SEQUENCE [LARGE SCALE GENOMIC DNA]</scope>
    <source>
        <strain evidence="3 4">ATCC 201684</strain>
    </source>
</reference>
<keyword evidence="1" id="KW-0378">Hydrolase</keyword>
<name>A0A6G0XWB5_9STRA</name>